<protein>
    <submittedName>
        <fullName evidence="3">Transcriptional regulator</fullName>
    </submittedName>
</protein>
<organism evidence="3 4">
    <name type="scientific">Aliiroseovarius crassostreae</name>
    <dbReference type="NCBI Taxonomy" id="154981"/>
    <lineage>
        <taxon>Bacteria</taxon>
        <taxon>Pseudomonadati</taxon>
        <taxon>Pseudomonadota</taxon>
        <taxon>Alphaproteobacteria</taxon>
        <taxon>Rhodobacterales</taxon>
        <taxon>Paracoccaceae</taxon>
        <taxon>Aliiroseovarius</taxon>
    </lineage>
</organism>
<dbReference type="PROSITE" id="PS50943">
    <property type="entry name" value="HTH_CROC1"/>
    <property type="match status" value="1"/>
</dbReference>
<dbReference type="GO" id="GO:0003700">
    <property type="term" value="F:DNA-binding transcription factor activity"/>
    <property type="evidence" value="ECO:0007669"/>
    <property type="project" value="TreeGrafter"/>
</dbReference>
<dbReference type="InterPro" id="IPR013096">
    <property type="entry name" value="Cupin_2"/>
</dbReference>
<dbReference type="GO" id="GO:0003677">
    <property type="term" value="F:DNA binding"/>
    <property type="evidence" value="ECO:0007669"/>
    <property type="project" value="UniProtKB-KW"/>
</dbReference>
<name>A0A0P7ID62_9RHOB</name>
<dbReference type="Pfam" id="PF07883">
    <property type="entry name" value="Cupin_2"/>
    <property type="match status" value="1"/>
</dbReference>
<gene>
    <name evidence="3" type="ORF">AKJ29_04855</name>
</gene>
<dbReference type="Gene3D" id="2.60.120.10">
    <property type="entry name" value="Jelly Rolls"/>
    <property type="match status" value="1"/>
</dbReference>
<dbReference type="OrthoDB" id="9814751at2"/>
<dbReference type="SUPFAM" id="SSF47413">
    <property type="entry name" value="lambda repressor-like DNA-binding domains"/>
    <property type="match status" value="1"/>
</dbReference>
<dbReference type="Pfam" id="PF01381">
    <property type="entry name" value="HTH_3"/>
    <property type="match status" value="1"/>
</dbReference>
<dbReference type="InterPro" id="IPR011051">
    <property type="entry name" value="RmlC_Cupin_sf"/>
</dbReference>
<dbReference type="SMART" id="SM00530">
    <property type="entry name" value="HTH_XRE"/>
    <property type="match status" value="1"/>
</dbReference>
<dbReference type="STRING" id="154981.AKJ29_04855"/>
<feature type="domain" description="HTH cro/C1-type" evidence="2">
    <location>
        <begin position="19"/>
        <end position="73"/>
    </location>
</feature>
<dbReference type="Gene3D" id="1.10.260.40">
    <property type="entry name" value="lambda repressor-like DNA-binding domains"/>
    <property type="match status" value="1"/>
</dbReference>
<dbReference type="AlphaFoldDB" id="A0A0P7ID62"/>
<dbReference type="PANTHER" id="PTHR46797:SF19">
    <property type="entry name" value="BLL2473 PROTEIN"/>
    <property type="match status" value="1"/>
</dbReference>
<sequence>MLSDTLIEQIDAYRIGPKIHQLRTDKRLGLAQLGEHTGLSAGMLSKIERGVVVPTLPTLVRISLVFGVGLDHFFTPEDARPTAVHVRAEDRITLPIDGQEGVSYLFESLDFPVPDRLLEAYLAEFPETGRPSKPHAHKGGELVYVIEGQIALTIHGRRHLLVQGDAFYFDADYDHQYENATSEGGRARALVAVAPHLPSSARGS</sequence>
<dbReference type="GO" id="GO:0005829">
    <property type="term" value="C:cytosol"/>
    <property type="evidence" value="ECO:0007669"/>
    <property type="project" value="TreeGrafter"/>
</dbReference>
<dbReference type="CDD" id="cd00093">
    <property type="entry name" value="HTH_XRE"/>
    <property type="match status" value="1"/>
</dbReference>
<reference evidence="3 4" key="1">
    <citation type="submission" date="2015-09" db="EMBL/GenBank/DDBJ databases">
        <title>Draft genome sequence of Aliiroseovarius crassostreae CV919-312TSm, the causative agent of Roseovarius Oyster Disease (formerly Juvenile Oyster Disease).</title>
        <authorList>
            <person name="Kessner L."/>
            <person name="Spinard E."/>
            <person name="Nelson D."/>
        </authorList>
    </citation>
    <scope>NUCLEOTIDE SEQUENCE [LARGE SCALE GENOMIC DNA]</scope>
    <source>
        <strain evidence="3 4">CV919-312</strain>
    </source>
</reference>
<evidence type="ECO:0000259" key="2">
    <source>
        <dbReference type="PROSITE" id="PS50943"/>
    </source>
</evidence>
<keyword evidence="4" id="KW-1185">Reference proteome</keyword>
<evidence type="ECO:0000313" key="3">
    <source>
        <dbReference type="EMBL" id="KPN61943.1"/>
    </source>
</evidence>
<keyword evidence="1" id="KW-0238">DNA-binding</keyword>
<dbReference type="InterPro" id="IPR001387">
    <property type="entry name" value="Cro/C1-type_HTH"/>
</dbReference>
<evidence type="ECO:0000256" key="1">
    <source>
        <dbReference type="ARBA" id="ARBA00023125"/>
    </source>
</evidence>
<proteinExistence type="predicted"/>
<dbReference type="PANTHER" id="PTHR46797">
    <property type="entry name" value="HTH-TYPE TRANSCRIPTIONAL REGULATOR"/>
    <property type="match status" value="1"/>
</dbReference>
<dbReference type="EMBL" id="LKBA01000023">
    <property type="protein sequence ID" value="KPN61943.1"/>
    <property type="molecule type" value="Genomic_DNA"/>
</dbReference>
<dbReference type="InterPro" id="IPR010982">
    <property type="entry name" value="Lambda_DNA-bd_dom_sf"/>
</dbReference>
<comment type="caution">
    <text evidence="3">The sequence shown here is derived from an EMBL/GenBank/DDBJ whole genome shotgun (WGS) entry which is preliminary data.</text>
</comment>
<dbReference type="InterPro" id="IPR014710">
    <property type="entry name" value="RmlC-like_jellyroll"/>
</dbReference>
<dbReference type="SUPFAM" id="SSF51182">
    <property type="entry name" value="RmlC-like cupins"/>
    <property type="match status" value="1"/>
</dbReference>
<dbReference type="RefSeq" id="WP_055192593.1">
    <property type="nucleotide sequence ID" value="NZ_FPBS01000025.1"/>
</dbReference>
<accession>A0A0P7ID62</accession>
<evidence type="ECO:0000313" key="4">
    <source>
        <dbReference type="Proteomes" id="UP000050471"/>
    </source>
</evidence>
<dbReference type="CDD" id="cd02209">
    <property type="entry name" value="cupin_XRE_C"/>
    <property type="match status" value="1"/>
</dbReference>
<dbReference type="Proteomes" id="UP000050471">
    <property type="component" value="Unassembled WGS sequence"/>
</dbReference>
<dbReference type="InterPro" id="IPR050807">
    <property type="entry name" value="TransReg_Diox_bact_type"/>
</dbReference>